<feature type="chain" id="PRO_5040502575" description="Secreted protein" evidence="2">
    <location>
        <begin position="21"/>
        <end position="97"/>
    </location>
</feature>
<dbReference type="EMBL" id="JAINUF010000006">
    <property type="protein sequence ID" value="KAJ8357642.1"/>
    <property type="molecule type" value="Genomic_DNA"/>
</dbReference>
<proteinExistence type="predicted"/>
<evidence type="ECO:0000256" key="1">
    <source>
        <dbReference type="SAM" id="MobiDB-lite"/>
    </source>
</evidence>
<organism evidence="3 4">
    <name type="scientific">Synaphobranchus kaupii</name>
    <name type="common">Kaup's arrowtooth eel</name>
    <dbReference type="NCBI Taxonomy" id="118154"/>
    <lineage>
        <taxon>Eukaryota</taxon>
        <taxon>Metazoa</taxon>
        <taxon>Chordata</taxon>
        <taxon>Craniata</taxon>
        <taxon>Vertebrata</taxon>
        <taxon>Euteleostomi</taxon>
        <taxon>Actinopterygii</taxon>
        <taxon>Neopterygii</taxon>
        <taxon>Teleostei</taxon>
        <taxon>Anguilliformes</taxon>
        <taxon>Synaphobranchidae</taxon>
        <taxon>Synaphobranchus</taxon>
    </lineage>
</organism>
<keyword evidence="2" id="KW-0732">Signal</keyword>
<evidence type="ECO:0008006" key="5">
    <source>
        <dbReference type="Google" id="ProtNLM"/>
    </source>
</evidence>
<accession>A0A9Q1FG38</accession>
<name>A0A9Q1FG38_SYNKA</name>
<sequence length="97" mass="10311">MGMPIAVYLGVSLLTLFAVGLDCASIKRGNRLGAVPLRKARPRRSGAQPDMTQYSSLKGGGGQHYTPGEHPRSSYRGFSQTSEFPLLDGVPPVIPLG</sequence>
<dbReference type="OrthoDB" id="10659099at2759"/>
<reference evidence="3" key="1">
    <citation type="journal article" date="2023" name="Science">
        <title>Genome structures resolve the early diversification of teleost fishes.</title>
        <authorList>
            <person name="Parey E."/>
            <person name="Louis A."/>
            <person name="Montfort J."/>
            <person name="Bouchez O."/>
            <person name="Roques C."/>
            <person name="Iampietro C."/>
            <person name="Lluch J."/>
            <person name="Castinel A."/>
            <person name="Donnadieu C."/>
            <person name="Desvignes T."/>
            <person name="Floi Bucao C."/>
            <person name="Jouanno E."/>
            <person name="Wen M."/>
            <person name="Mejri S."/>
            <person name="Dirks R."/>
            <person name="Jansen H."/>
            <person name="Henkel C."/>
            <person name="Chen W.J."/>
            <person name="Zahm M."/>
            <person name="Cabau C."/>
            <person name="Klopp C."/>
            <person name="Thompson A.W."/>
            <person name="Robinson-Rechavi M."/>
            <person name="Braasch I."/>
            <person name="Lecointre G."/>
            <person name="Bobe J."/>
            <person name="Postlethwait J.H."/>
            <person name="Berthelot C."/>
            <person name="Roest Crollius H."/>
            <person name="Guiguen Y."/>
        </authorList>
    </citation>
    <scope>NUCLEOTIDE SEQUENCE</scope>
    <source>
        <strain evidence="3">WJC10195</strain>
    </source>
</reference>
<dbReference type="AlphaFoldDB" id="A0A9Q1FG38"/>
<comment type="caution">
    <text evidence="3">The sequence shown here is derived from an EMBL/GenBank/DDBJ whole genome shotgun (WGS) entry which is preliminary data.</text>
</comment>
<evidence type="ECO:0000313" key="3">
    <source>
        <dbReference type="EMBL" id="KAJ8357642.1"/>
    </source>
</evidence>
<keyword evidence="4" id="KW-1185">Reference proteome</keyword>
<feature type="signal peptide" evidence="2">
    <location>
        <begin position="1"/>
        <end position="20"/>
    </location>
</feature>
<gene>
    <name evidence="3" type="ORF">SKAU_G00204360</name>
</gene>
<feature type="region of interest" description="Disordered" evidence="1">
    <location>
        <begin position="39"/>
        <end position="78"/>
    </location>
</feature>
<protein>
    <recommendedName>
        <fullName evidence="5">Secreted protein</fullName>
    </recommendedName>
</protein>
<evidence type="ECO:0000313" key="4">
    <source>
        <dbReference type="Proteomes" id="UP001152622"/>
    </source>
</evidence>
<dbReference type="Proteomes" id="UP001152622">
    <property type="component" value="Chromosome 6"/>
</dbReference>
<evidence type="ECO:0000256" key="2">
    <source>
        <dbReference type="SAM" id="SignalP"/>
    </source>
</evidence>